<feature type="domain" description="Autotransporter" evidence="4">
    <location>
        <begin position="924"/>
        <end position="1200"/>
    </location>
</feature>
<dbReference type="InterPro" id="IPR043504">
    <property type="entry name" value="Peptidase_S1_PA_chymotrypsin"/>
</dbReference>
<feature type="domain" description="Peptidase S1" evidence="3">
    <location>
        <begin position="47"/>
        <end position="364"/>
    </location>
</feature>
<dbReference type="Gene3D" id="2.40.10.10">
    <property type="entry name" value="Trypsin-like serine proteases"/>
    <property type="match status" value="1"/>
</dbReference>
<dbReference type="InterPro" id="IPR001254">
    <property type="entry name" value="Trypsin_dom"/>
</dbReference>
<dbReference type="SUPFAM" id="SSF50494">
    <property type="entry name" value="Trypsin-like serine proteases"/>
    <property type="match status" value="1"/>
</dbReference>
<accession>A0A5P6NAJ6</accession>
<dbReference type="InterPro" id="IPR036709">
    <property type="entry name" value="Autotransporte_beta_dom_sf"/>
</dbReference>
<dbReference type="GO" id="GO:0006508">
    <property type="term" value="P:proteolysis"/>
    <property type="evidence" value="ECO:0007669"/>
    <property type="project" value="InterPro"/>
</dbReference>
<dbReference type="PROSITE" id="PS51208">
    <property type="entry name" value="AUTOTRANSPORTER"/>
    <property type="match status" value="1"/>
</dbReference>
<evidence type="ECO:0000256" key="1">
    <source>
        <dbReference type="ARBA" id="ARBA00023157"/>
    </source>
</evidence>
<dbReference type="InterPro" id="IPR005546">
    <property type="entry name" value="Autotransporte_beta"/>
</dbReference>
<dbReference type="EMBL" id="CP032228">
    <property type="protein sequence ID" value="QFI63051.1"/>
    <property type="molecule type" value="Genomic_DNA"/>
</dbReference>
<dbReference type="GO" id="GO:0004252">
    <property type="term" value="F:serine-type endopeptidase activity"/>
    <property type="evidence" value="ECO:0007669"/>
    <property type="project" value="InterPro"/>
</dbReference>
<evidence type="ECO:0000313" key="6">
    <source>
        <dbReference type="Proteomes" id="UP000325385"/>
    </source>
</evidence>
<dbReference type="AlphaFoldDB" id="A0A5P6NAJ6"/>
<dbReference type="Pfam" id="PF00089">
    <property type="entry name" value="Trypsin"/>
    <property type="match status" value="1"/>
</dbReference>
<feature type="region of interest" description="Disordered" evidence="2">
    <location>
        <begin position="436"/>
        <end position="495"/>
    </location>
</feature>
<organism evidence="5 6">
    <name type="scientific">Qipengyuania flava</name>
    <dbReference type="NCBI Taxonomy" id="192812"/>
    <lineage>
        <taxon>Bacteria</taxon>
        <taxon>Pseudomonadati</taxon>
        <taxon>Pseudomonadota</taxon>
        <taxon>Alphaproteobacteria</taxon>
        <taxon>Sphingomonadales</taxon>
        <taxon>Erythrobacteraceae</taxon>
        <taxon>Qipengyuania</taxon>
    </lineage>
</organism>
<dbReference type="InterPro" id="IPR009003">
    <property type="entry name" value="Peptidase_S1_PA"/>
</dbReference>
<protein>
    <submittedName>
        <fullName evidence="5">Autotransporter domain-containing protein</fullName>
    </submittedName>
</protein>
<feature type="region of interest" description="Disordered" evidence="2">
    <location>
        <begin position="527"/>
        <end position="566"/>
    </location>
</feature>
<dbReference type="Gene3D" id="2.40.128.130">
    <property type="entry name" value="Autotransporter beta-domain"/>
    <property type="match status" value="1"/>
</dbReference>
<dbReference type="PRINTS" id="PR00722">
    <property type="entry name" value="CHYMOTRYPSIN"/>
</dbReference>
<evidence type="ECO:0000256" key="2">
    <source>
        <dbReference type="SAM" id="MobiDB-lite"/>
    </source>
</evidence>
<reference evidence="6" key="1">
    <citation type="submission" date="2018-09" db="EMBL/GenBank/DDBJ databases">
        <title>Nocardia yunnanensis sp. nov., an actinomycete isolated from a soil sample.</title>
        <authorList>
            <person name="Zhang J."/>
        </authorList>
    </citation>
    <scope>NUCLEOTIDE SEQUENCE [LARGE SCALE GENOMIC DNA]</scope>
    <source>
        <strain evidence="6">21-3</strain>
    </source>
</reference>
<dbReference type="InterPro" id="IPR001314">
    <property type="entry name" value="Peptidase_S1A"/>
</dbReference>
<gene>
    <name evidence="5" type="ORF">D0Y83_07035</name>
</gene>
<dbReference type="SMART" id="SM00869">
    <property type="entry name" value="Autotransporter"/>
    <property type="match status" value="1"/>
</dbReference>
<name>A0A5P6NAJ6_9SPHN</name>
<dbReference type="PROSITE" id="PS50240">
    <property type="entry name" value="TRYPSIN_DOM"/>
    <property type="match status" value="1"/>
</dbReference>
<evidence type="ECO:0000259" key="3">
    <source>
        <dbReference type="PROSITE" id="PS50240"/>
    </source>
</evidence>
<sequence length="1200" mass="125310">MVASPFTFLKGGCKSNHLRSLGRARLRTFPGGAFVMKSTFNRTGSRLLAGAATIALSSVALSTPAHAIVPNDNYTPDEIVDTDEEFAGVGQFYRNDGFVCTGTLINPRTVLFAAHCVNDLPETDYNTTIRSAFSFNVNALPGFIDWINNGFASNPDLAVFDVNRIYYDPRSVARPDGQGFLEGDIALASLSDPAADLPTWSLLFSPLPTPEEIDDTTGTGYHVNITGYGRTGSGTNGDDLGIDWRRKSAENMIGALTSFDDRNTFLFGAAFGDLPQVLYRLDFDDPNKTNPFDFNLYKDEPLEREGTTAGGDSGGPLILDAANNTLSDEDLVIAVLSGGSRFFGAQEFSSYGTESFYQPLYLFWDYIVATNPYRYVTAKAGDGNWEDGSHWETTLDPVYRVIDENGDVVNGLPTSPGNGITGDAPQWGEVCFDPEGDNVGDGCQDLGSGEATPPARNADGTVSSGIGEADGEMLDALGGGNEASPTTAASANGRGALGRDGLINANEAHNGAPEFSEEVAHGNGGAEFAEESPQASDGGSPEFSDEALPDPTLDNGLPGATDFVPDNIDPVVSADADVNVDPRYFDVTLGNAGTTTLSSDVTIDRLTVQSTAGLDITADGSLTSLIDVSQFGGTITVDGGLTSVGDYTLFGGALQGGGTITAPFVTAFMGAISPGRIGTIDTLTIDGSLIMTTASTLMIDIGPNGTSDLVAVTGEAAFGAPADPDAEEDEEPTGPIVAVGAGILGQVNGLGQVYTIVTAEGGVSGEFVPEDISPILRQSFTYTDNAVLMEILAASYRSAISGASAVQSSYARLFDQNRGNAALAELYGLDFASVQTIQSTFDGLAPVGETAVQQLAAQSYQNLQTFNANRLRESTLASSGGTIATMGNPIHTADMSVSRGSQPINAGAMGLGQADEPTRVQDGAIREDLAIYLAGGFLSGSGSSMPGYAGQTTDVDGYFIAGGLEYFPSDLSMIGVSGYYSDLEADVVLGQEADSRILALSLYGSAKTEDGFVVDGQLSLTDIDIDTTRTVAFLGGSQTLTSESSNSGFAAAVGISYDFEGPLGTISPGIELRYVDHSFDPVTETGGTLALQINREDVESLQGRIGLDYQNAGGPIRIDANIDFVHEYEDGPAFFTAQFAGGTGPAVPFLLANQSKDWGEAGLSVKYVTGAAAFGVGFDTTIGRDNADAQTYRATATFKF</sequence>
<dbReference type="SUPFAM" id="SSF103515">
    <property type="entry name" value="Autotransporter"/>
    <property type="match status" value="1"/>
</dbReference>
<evidence type="ECO:0000313" key="5">
    <source>
        <dbReference type="EMBL" id="QFI63051.1"/>
    </source>
</evidence>
<dbReference type="InterPro" id="IPR033116">
    <property type="entry name" value="TRYPSIN_SER"/>
</dbReference>
<dbReference type="Pfam" id="PF03797">
    <property type="entry name" value="Autotransporter"/>
    <property type="match status" value="1"/>
</dbReference>
<dbReference type="Proteomes" id="UP000325385">
    <property type="component" value="Chromosome"/>
</dbReference>
<proteinExistence type="predicted"/>
<dbReference type="PROSITE" id="PS00135">
    <property type="entry name" value="TRYPSIN_SER"/>
    <property type="match status" value="1"/>
</dbReference>
<evidence type="ECO:0000259" key="4">
    <source>
        <dbReference type="PROSITE" id="PS51208"/>
    </source>
</evidence>
<dbReference type="SMART" id="SM00020">
    <property type="entry name" value="Tryp_SPc"/>
    <property type="match status" value="1"/>
</dbReference>
<keyword evidence="1" id="KW-1015">Disulfide bond</keyword>